<evidence type="ECO:0000313" key="1">
    <source>
        <dbReference type="EMBL" id="CAH1963024.1"/>
    </source>
</evidence>
<name>A0A9P0JYF9_ACAOB</name>
<dbReference type="Proteomes" id="UP001152888">
    <property type="component" value="Unassembled WGS sequence"/>
</dbReference>
<dbReference type="PANTHER" id="PTHR45913">
    <property type="entry name" value="EPM2A-INTERACTING PROTEIN 1"/>
    <property type="match status" value="1"/>
</dbReference>
<accession>A0A9P0JYF9</accession>
<sequence length="124" mass="13773">MAGEDIFDAVEYTMNDMGILLRSLRSVVTDGAPAMLLEAQGFTGQMKIKVRDAGLPPISSVHCILHQEQLCAKTFHNFKSVMDVVITCVNFCRKQGLNHGSLKYFSKTWKQVTVTYPFIVLCAG</sequence>
<comment type="caution">
    <text evidence="1">The sequence shown here is derived from an EMBL/GenBank/DDBJ whole genome shotgun (WGS) entry which is preliminary data.</text>
</comment>
<organism evidence="1 2">
    <name type="scientific">Acanthoscelides obtectus</name>
    <name type="common">Bean weevil</name>
    <name type="synonym">Bruchus obtectus</name>
    <dbReference type="NCBI Taxonomy" id="200917"/>
    <lineage>
        <taxon>Eukaryota</taxon>
        <taxon>Metazoa</taxon>
        <taxon>Ecdysozoa</taxon>
        <taxon>Arthropoda</taxon>
        <taxon>Hexapoda</taxon>
        <taxon>Insecta</taxon>
        <taxon>Pterygota</taxon>
        <taxon>Neoptera</taxon>
        <taxon>Endopterygota</taxon>
        <taxon>Coleoptera</taxon>
        <taxon>Polyphaga</taxon>
        <taxon>Cucujiformia</taxon>
        <taxon>Chrysomeloidea</taxon>
        <taxon>Chrysomelidae</taxon>
        <taxon>Bruchinae</taxon>
        <taxon>Bruchini</taxon>
        <taxon>Acanthoscelides</taxon>
    </lineage>
</organism>
<reference evidence="1" key="1">
    <citation type="submission" date="2022-03" db="EMBL/GenBank/DDBJ databases">
        <authorList>
            <person name="Sayadi A."/>
        </authorList>
    </citation>
    <scope>NUCLEOTIDE SEQUENCE</scope>
</reference>
<dbReference type="EMBL" id="CAKOFQ010006705">
    <property type="protein sequence ID" value="CAH1963024.1"/>
    <property type="molecule type" value="Genomic_DNA"/>
</dbReference>
<proteinExistence type="predicted"/>
<keyword evidence="2" id="KW-1185">Reference proteome</keyword>
<dbReference type="AlphaFoldDB" id="A0A9P0JYF9"/>
<dbReference type="PANTHER" id="PTHR45913:SF5">
    <property type="entry name" value="GENERAL TRANSCRIPTION FACTOR II-I REPEAT DOMAIN-CONTAINING PROTEIN 2A-LIKE PROTEIN"/>
    <property type="match status" value="1"/>
</dbReference>
<evidence type="ECO:0008006" key="3">
    <source>
        <dbReference type="Google" id="ProtNLM"/>
    </source>
</evidence>
<evidence type="ECO:0000313" key="2">
    <source>
        <dbReference type="Proteomes" id="UP001152888"/>
    </source>
</evidence>
<gene>
    <name evidence="1" type="ORF">ACAOBT_LOCUS4966</name>
</gene>
<protein>
    <recommendedName>
        <fullName evidence="3">Transposase</fullName>
    </recommendedName>
</protein>
<dbReference type="OrthoDB" id="6431883at2759"/>